<organism evidence="1 2">
    <name type="scientific">Fusicatenibacter saccharivorans</name>
    <dbReference type="NCBI Taxonomy" id="1150298"/>
    <lineage>
        <taxon>Bacteria</taxon>
        <taxon>Bacillati</taxon>
        <taxon>Bacillota</taxon>
        <taxon>Clostridia</taxon>
        <taxon>Lachnospirales</taxon>
        <taxon>Lachnospiraceae</taxon>
        <taxon>Fusicatenibacter</taxon>
    </lineage>
</organism>
<dbReference type="Proteomes" id="UP001199915">
    <property type="component" value="Unassembled WGS sequence"/>
</dbReference>
<gene>
    <name evidence="1" type="ORF">L0N21_16165</name>
</gene>
<sequence>MEVICDQCGGVVSRYYNTSKDVSTLKKMVKNWAYDEKYGNLCPECLKKLRKEAQ</sequence>
<dbReference type="EMBL" id="JAKNFS010000029">
    <property type="protein sequence ID" value="MCG4767028.1"/>
    <property type="molecule type" value="Genomic_DNA"/>
</dbReference>
<comment type="caution">
    <text evidence="1">The sequence shown here is derived from an EMBL/GenBank/DDBJ whole genome shotgun (WGS) entry which is preliminary data.</text>
</comment>
<evidence type="ECO:0000313" key="1">
    <source>
        <dbReference type="EMBL" id="MCG4767028.1"/>
    </source>
</evidence>
<accession>A0AAE3JVR9</accession>
<dbReference type="AlphaFoldDB" id="A0AAE3JVR9"/>
<reference evidence="1" key="1">
    <citation type="submission" date="2022-01" db="EMBL/GenBank/DDBJ databases">
        <title>Collection of gut derived symbiotic bacterial strains cultured from healthy donors.</title>
        <authorList>
            <person name="Lin H."/>
            <person name="Kohout C."/>
            <person name="Waligurski E."/>
            <person name="Pamer E.G."/>
        </authorList>
    </citation>
    <scope>NUCLEOTIDE SEQUENCE</scope>
    <source>
        <strain evidence="1">DFI.5.49</strain>
    </source>
</reference>
<protein>
    <submittedName>
        <fullName evidence="1">Uncharacterized protein</fullName>
    </submittedName>
</protein>
<dbReference type="GeneID" id="79855294"/>
<dbReference type="RefSeq" id="WP_158568357.1">
    <property type="nucleotide sequence ID" value="NZ_JAAITR010000007.1"/>
</dbReference>
<name>A0AAE3JVR9_9FIRM</name>
<proteinExistence type="predicted"/>
<evidence type="ECO:0000313" key="2">
    <source>
        <dbReference type="Proteomes" id="UP001199915"/>
    </source>
</evidence>